<dbReference type="PROSITE" id="PS51517">
    <property type="entry name" value="NDT80"/>
    <property type="match status" value="1"/>
</dbReference>
<feature type="domain" description="NDT80" evidence="4">
    <location>
        <begin position="325"/>
        <end position="578"/>
    </location>
</feature>
<feature type="compositionally biased region" description="Polar residues" evidence="3">
    <location>
        <begin position="736"/>
        <end position="759"/>
    </location>
</feature>
<dbReference type="GO" id="GO:0000228">
    <property type="term" value="C:nuclear chromosome"/>
    <property type="evidence" value="ECO:0007669"/>
    <property type="project" value="TreeGrafter"/>
</dbReference>
<dbReference type="OrthoDB" id="4117572at2759"/>
<dbReference type="GO" id="GO:0003677">
    <property type="term" value="F:DNA binding"/>
    <property type="evidence" value="ECO:0007669"/>
    <property type="project" value="UniProtKB-KW"/>
</dbReference>
<dbReference type="GO" id="GO:0051321">
    <property type="term" value="P:meiotic cell cycle"/>
    <property type="evidence" value="ECO:0007669"/>
    <property type="project" value="TreeGrafter"/>
</dbReference>
<feature type="region of interest" description="Disordered" evidence="3">
    <location>
        <begin position="623"/>
        <end position="686"/>
    </location>
</feature>
<feature type="compositionally biased region" description="Basic and acidic residues" evidence="3">
    <location>
        <begin position="654"/>
        <end position="669"/>
    </location>
</feature>
<dbReference type="InterPro" id="IPR037141">
    <property type="entry name" value="NDT80_DNA-bd_dom_sf"/>
</dbReference>
<evidence type="ECO:0000259" key="4">
    <source>
        <dbReference type="PROSITE" id="PS51517"/>
    </source>
</evidence>
<dbReference type="PANTHER" id="PTHR35144">
    <property type="entry name" value="MEIOSIS-SPECIFIC TRANSCRIPTION FACTOR NDT80"/>
    <property type="match status" value="1"/>
</dbReference>
<feature type="region of interest" description="Disordered" evidence="3">
    <location>
        <begin position="52"/>
        <end position="75"/>
    </location>
</feature>
<evidence type="ECO:0000256" key="2">
    <source>
        <dbReference type="PROSITE-ProRule" id="PRU00850"/>
    </source>
</evidence>
<dbReference type="InterPro" id="IPR052605">
    <property type="entry name" value="Fungal_trans_regulator"/>
</dbReference>
<evidence type="ECO:0000313" key="6">
    <source>
        <dbReference type="Proteomes" id="UP000092555"/>
    </source>
</evidence>
<dbReference type="RefSeq" id="XP_018712944.1">
    <property type="nucleotide sequence ID" value="XM_018853952.1"/>
</dbReference>
<dbReference type="PANTHER" id="PTHR35144:SF1">
    <property type="entry name" value="PROTEIN PACG"/>
    <property type="match status" value="1"/>
</dbReference>
<feature type="region of interest" description="Disordered" evidence="3">
    <location>
        <begin position="303"/>
        <end position="341"/>
    </location>
</feature>
<evidence type="ECO:0000313" key="5">
    <source>
        <dbReference type="EMBL" id="OBA22448.1"/>
    </source>
</evidence>
<feature type="compositionally biased region" description="Basic and acidic residues" evidence="3">
    <location>
        <begin position="676"/>
        <end position="685"/>
    </location>
</feature>
<dbReference type="Gene3D" id="2.60.40.1390">
    <property type="entry name" value="NDT80 DNA-binding domain"/>
    <property type="match status" value="1"/>
</dbReference>
<evidence type="ECO:0000256" key="1">
    <source>
        <dbReference type="ARBA" id="ARBA00023125"/>
    </source>
</evidence>
<dbReference type="STRING" id="869754.A0A1A0HEW3"/>
<keyword evidence="1 2" id="KW-0238">DNA-binding</keyword>
<dbReference type="InterPro" id="IPR008967">
    <property type="entry name" value="p53-like_TF_DNA-bd_sf"/>
</dbReference>
<dbReference type="InterPro" id="IPR024061">
    <property type="entry name" value="NDT80_DNA-bd_dom"/>
</dbReference>
<dbReference type="GO" id="GO:0003700">
    <property type="term" value="F:DNA-binding transcription factor activity"/>
    <property type="evidence" value="ECO:0007669"/>
    <property type="project" value="UniProtKB-UniRule"/>
</dbReference>
<keyword evidence="6" id="KW-1185">Reference proteome</keyword>
<dbReference type="GO" id="GO:0045944">
    <property type="term" value="P:positive regulation of transcription by RNA polymerase II"/>
    <property type="evidence" value="ECO:0007669"/>
    <property type="project" value="TreeGrafter"/>
</dbReference>
<sequence>MSVNISKFLTYLDTPAAPVPNPPKKPHLMNIMSDKDQIDDFASLFLPDLLNGADSQDDPPLPAGSRDHVSPAASSTSSGSLLRFFEASQQNGVLAPLAEMTPPLRSAPKPIQNFGHVTRHVTPQNPGHVPYHVTPVPASAAGGHNVFVPPFHDPSDTARYRAEPSVPLSNAFMKFTTPGLPGMDQNLILEMPLDTDLTPTASSFSHNLLSFLSLDMGYMLHYMDPSLSEAASVHLRRPCQYPLAQFQHDYNTTTQGQYDPTAWASTVEPATLNKGLLEPQQGIRYSPHGSGGLDMSNAEILGETGPVGRVSKDRRVKTETSGTFGHKTSKQPKTPLSQQKPDSLVVSPITVDYSDSALDQLVDLKPMQPITASQPVTSGQVPVKFCLQGFLNGRLLSNDQDNYNYIFLSVGTVHPNQVYQPQVISCYRRNFINLHLCFHIDSPSTSMTIGEEKILRLRVAVSAITDKDKAEQVALLANEHRTDPKDARKAGDSLEVERIGTSHTINVAQCKRKSVWKVKKLQFKSATANSTNLVFQTYYRFLVQVFAETSTGSHVIEELASSPIIVRGRNPSFYHSKNDILIKAKSPGIAASFGHAGFAETLVSDDLAGQESNPTSEISTMATAQKNSMDGSAIQEMKQESRSPDLLLKPDTPCSERESARSDHTHTSDDENEPVDISKSKEENRVFQAPRDLQKILDSLSEKKSDKYHYFPILSVYYLPPINVVYFPHAAHHTESTSAPEDASTTESVNIHTPDSNSGNERKANSKVYFR</sequence>
<dbReference type="AlphaFoldDB" id="A0A1A0HEW3"/>
<evidence type="ECO:0000256" key="3">
    <source>
        <dbReference type="SAM" id="MobiDB-lite"/>
    </source>
</evidence>
<dbReference type="Pfam" id="PF05224">
    <property type="entry name" value="NDT80_PhoG"/>
    <property type="match status" value="1"/>
</dbReference>
<feature type="compositionally biased region" description="Polar residues" evidence="3">
    <location>
        <begin position="331"/>
        <end position="341"/>
    </location>
</feature>
<feature type="region of interest" description="Disordered" evidence="3">
    <location>
        <begin position="736"/>
        <end position="771"/>
    </location>
</feature>
<protein>
    <recommendedName>
        <fullName evidence="4">NDT80 domain-containing protein</fullName>
    </recommendedName>
</protein>
<feature type="DNA-binding region" description="NDT80" evidence="2">
    <location>
        <begin position="325"/>
        <end position="578"/>
    </location>
</feature>
<dbReference type="GeneID" id="30026928"/>
<dbReference type="EMBL" id="LXTC01000002">
    <property type="protein sequence ID" value="OBA22448.1"/>
    <property type="molecule type" value="Genomic_DNA"/>
</dbReference>
<proteinExistence type="predicted"/>
<reference evidence="5 6" key="1">
    <citation type="submission" date="2016-05" db="EMBL/GenBank/DDBJ databases">
        <title>Comparative genomics of biotechnologically important yeasts.</title>
        <authorList>
            <consortium name="DOE Joint Genome Institute"/>
            <person name="Riley R."/>
            <person name="Haridas S."/>
            <person name="Wolfe K.H."/>
            <person name="Lopes M.R."/>
            <person name="Hittinger C.T."/>
            <person name="Goker M."/>
            <person name="Salamov A."/>
            <person name="Wisecaver J."/>
            <person name="Long T.M."/>
            <person name="Aerts A.L."/>
            <person name="Barry K."/>
            <person name="Choi C."/>
            <person name="Clum A."/>
            <person name="Coughlan A.Y."/>
            <person name="Deshpande S."/>
            <person name="Douglass A.P."/>
            <person name="Hanson S.J."/>
            <person name="Klenk H.-P."/>
            <person name="LaButti K."/>
            <person name="Lapidus A."/>
            <person name="Lindquist E."/>
            <person name="Lipzen A."/>
            <person name="Meier-kolthoff J.P."/>
            <person name="Ohm R.A."/>
            <person name="Otillar R.P."/>
            <person name="Pangilinan J."/>
            <person name="Peng Y."/>
            <person name="Rokas A."/>
            <person name="Rosa C.A."/>
            <person name="Scheuner C."/>
            <person name="Sibirny A.A."/>
            <person name="Slot J.C."/>
            <person name="Stielow J.B."/>
            <person name="Sun H."/>
            <person name="Kurtzman C.P."/>
            <person name="Blackwell M."/>
            <person name="Grigoriev I.V."/>
            <person name="Jeffries T.W."/>
        </authorList>
    </citation>
    <scope>NUCLEOTIDE SEQUENCE [LARGE SCALE GENOMIC DNA]</scope>
    <source>
        <strain evidence="5 6">NRRL YB-4993</strain>
    </source>
</reference>
<dbReference type="SUPFAM" id="SSF49417">
    <property type="entry name" value="p53-like transcription factors"/>
    <property type="match status" value="1"/>
</dbReference>
<name>A0A1A0HEW3_9ASCO</name>
<gene>
    <name evidence="5" type="ORF">METBIDRAFT_11280</name>
</gene>
<dbReference type="Proteomes" id="UP000092555">
    <property type="component" value="Unassembled WGS sequence"/>
</dbReference>
<accession>A0A1A0HEW3</accession>
<organism evidence="5 6">
    <name type="scientific">Metschnikowia bicuspidata var. bicuspidata NRRL YB-4993</name>
    <dbReference type="NCBI Taxonomy" id="869754"/>
    <lineage>
        <taxon>Eukaryota</taxon>
        <taxon>Fungi</taxon>
        <taxon>Dikarya</taxon>
        <taxon>Ascomycota</taxon>
        <taxon>Saccharomycotina</taxon>
        <taxon>Pichiomycetes</taxon>
        <taxon>Metschnikowiaceae</taxon>
        <taxon>Metschnikowia</taxon>
    </lineage>
</organism>
<comment type="caution">
    <text evidence="5">The sequence shown here is derived from an EMBL/GenBank/DDBJ whole genome shotgun (WGS) entry which is preliminary data.</text>
</comment>